<dbReference type="InterPro" id="IPR036388">
    <property type="entry name" value="WH-like_DNA-bd_sf"/>
</dbReference>
<dbReference type="Gene3D" id="1.10.10.10">
    <property type="entry name" value="Winged helix-like DNA-binding domain superfamily/Winged helix DNA-binding domain"/>
    <property type="match status" value="1"/>
</dbReference>
<keyword evidence="6" id="KW-1185">Reference proteome</keyword>
<dbReference type="PRINTS" id="PR00598">
    <property type="entry name" value="HTHMARR"/>
</dbReference>
<dbReference type="SMART" id="SM00347">
    <property type="entry name" value="HTH_MARR"/>
    <property type="match status" value="1"/>
</dbReference>
<gene>
    <name evidence="5" type="ORF">GPA27_00140</name>
</gene>
<keyword evidence="1" id="KW-0805">Transcription regulation</keyword>
<dbReference type="EMBL" id="WTVS01000001">
    <property type="protein sequence ID" value="NMF95813.1"/>
    <property type="molecule type" value="Genomic_DNA"/>
</dbReference>
<organism evidence="5 6">
    <name type="scientific">Aromatoleum toluolicum</name>
    <dbReference type="NCBI Taxonomy" id="90060"/>
    <lineage>
        <taxon>Bacteria</taxon>
        <taxon>Pseudomonadati</taxon>
        <taxon>Pseudomonadota</taxon>
        <taxon>Betaproteobacteria</taxon>
        <taxon>Rhodocyclales</taxon>
        <taxon>Rhodocyclaceae</taxon>
        <taxon>Aromatoleum</taxon>
    </lineage>
</organism>
<proteinExistence type="predicted"/>
<dbReference type="InterPro" id="IPR000835">
    <property type="entry name" value="HTH_MarR-typ"/>
</dbReference>
<reference evidence="5 6" key="1">
    <citation type="submission" date="2019-12" db="EMBL/GenBank/DDBJ databases">
        <title>Comparative genomics gives insights into the taxonomy of the Azoarcus-Aromatoleum group and reveals separate origins of nif in the plant-associated Azoarcus and non-plant-associated Aromatoleum sub-groups.</title>
        <authorList>
            <person name="Lafos M."/>
            <person name="Maluk M."/>
            <person name="Batista M."/>
            <person name="Junghare M."/>
            <person name="Carmona M."/>
            <person name="Faoro H."/>
            <person name="Cruz L.M."/>
            <person name="Battistoni F."/>
            <person name="De Souza E."/>
            <person name="Pedrosa F."/>
            <person name="Chen W.-M."/>
            <person name="Poole P.S."/>
            <person name="Dixon R.A."/>
            <person name="James E.K."/>
        </authorList>
    </citation>
    <scope>NUCLEOTIDE SEQUENCE [LARGE SCALE GENOMIC DNA]</scope>
    <source>
        <strain evidence="5 6">T</strain>
    </source>
</reference>
<keyword evidence="3" id="KW-0804">Transcription</keyword>
<dbReference type="PROSITE" id="PS50995">
    <property type="entry name" value="HTH_MARR_2"/>
    <property type="match status" value="1"/>
</dbReference>
<name>A0ABX1N987_9RHOO</name>
<evidence type="ECO:0000313" key="5">
    <source>
        <dbReference type="EMBL" id="NMF95813.1"/>
    </source>
</evidence>
<evidence type="ECO:0000259" key="4">
    <source>
        <dbReference type="PROSITE" id="PS50995"/>
    </source>
</evidence>
<accession>A0ABX1N987</accession>
<dbReference type="PANTHER" id="PTHR42756">
    <property type="entry name" value="TRANSCRIPTIONAL REGULATOR, MARR"/>
    <property type="match status" value="1"/>
</dbReference>
<evidence type="ECO:0000256" key="2">
    <source>
        <dbReference type="ARBA" id="ARBA00023125"/>
    </source>
</evidence>
<protein>
    <submittedName>
        <fullName evidence="5">MarR family transcriptional regulator</fullName>
    </submittedName>
</protein>
<sequence length="124" mass="13981">MRHSFMANLRDSPLTLARARMLIHLERNEGIRQVDLAELLEIQPMTLVRMVDQLASEGLVERRTDPADRRAHRLYLTDAARPQLDIIAETAAAVREKALVGLDEAERAQLTAALQRVCRNLSDG</sequence>
<keyword evidence="2" id="KW-0238">DNA-binding</keyword>
<dbReference type="SUPFAM" id="SSF46785">
    <property type="entry name" value="Winged helix' DNA-binding domain"/>
    <property type="match status" value="1"/>
</dbReference>
<evidence type="ECO:0000256" key="1">
    <source>
        <dbReference type="ARBA" id="ARBA00023015"/>
    </source>
</evidence>
<dbReference type="InterPro" id="IPR023187">
    <property type="entry name" value="Tscrpt_reg_MarR-type_CS"/>
</dbReference>
<dbReference type="PANTHER" id="PTHR42756:SF1">
    <property type="entry name" value="TRANSCRIPTIONAL REPRESSOR OF EMRAB OPERON"/>
    <property type="match status" value="1"/>
</dbReference>
<feature type="domain" description="HTH marR-type" evidence="4">
    <location>
        <begin position="1"/>
        <end position="119"/>
    </location>
</feature>
<evidence type="ECO:0000313" key="6">
    <source>
        <dbReference type="Proteomes" id="UP000634522"/>
    </source>
</evidence>
<dbReference type="Pfam" id="PF01047">
    <property type="entry name" value="MarR"/>
    <property type="match status" value="1"/>
</dbReference>
<dbReference type="PROSITE" id="PS01117">
    <property type="entry name" value="HTH_MARR_1"/>
    <property type="match status" value="1"/>
</dbReference>
<comment type="caution">
    <text evidence="5">The sequence shown here is derived from an EMBL/GenBank/DDBJ whole genome shotgun (WGS) entry which is preliminary data.</text>
</comment>
<dbReference type="Proteomes" id="UP000634522">
    <property type="component" value="Unassembled WGS sequence"/>
</dbReference>
<evidence type="ECO:0000256" key="3">
    <source>
        <dbReference type="ARBA" id="ARBA00023163"/>
    </source>
</evidence>
<dbReference type="InterPro" id="IPR036390">
    <property type="entry name" value="WH_DNA-bd_sf"/>
</dbReference>